<feature type="region of interest" description="Disordered" evidence="1">
    <location>
        <begin position="1"/>
        <end position="45"/>
    </location>
</feature>
<gene>
    <name evidence="2" type="ORF">Acr_18g0003730</name>
</gene>
<feature type="region of interest" description="Disordered" evidence="1">
    <location>
        <begin position="65"/>
        <end position="109"/>
    </location>
</feature>
<reference evidence="2 3" key="1">
    <citation type="submission" date="2019-07" db="EMBL/GenBank/DDBJ databases">
        <title>De Novo Assembly of kiwifruit Actinidia rufa.</title>
        <authorList>
            <person name="Sugita-Konishi S."/>
            <person name="Sato K."/>
            <person name="Mori E."/>
            <person name="Abe Y."/>
            <person name="Kisaki G."/>
            <person name="Hamano K."/>
            <person name="Suezawa K."/>
            <person name="Otani M."/>
            <person name="Fukuda T."/>
            <person name="Manabe T."/>
            <person name="Gomi K."/>
            <person name="Tabuchi M."/>
            <person name="Akimitsu K."/>
            <person name="Kataoka I."/>
        </authorList>
    </citation>
    <scope>NUCLEOTIDE SEQUENCE [LARGE SCALE GENOMIC DNA]</scope>
    <source>
        <strain evidence="3">cv. Fuchu</strain>
    </source>
</reference>
<protein>
    <submittedName>
        <fullName evidence="2">Uncharacterized protein</fullName>
    </submittedName>
</protein>
<feature type="compositionally biased region" description="Basic residues" evidence="1">
    <location>
        <begin position="233"/>
        <end position="248"/>
    </location>
</feature>
<accession>A0A7J0G5Y6</accession>
<feature type="region of interest" description="Disordered" evidence="1">
    <location>
        <begin position="222"/>
        <end position="251"/>
    </location>
</feature>
<comment type="caution">
    <text evidence="2">The sequence shown here is derived from an EMBL/GenBank/DDBJ whole genome shotgun (WGS) entry which is preliminary data.</text>
</comment>
<evidence type="ECO:0000256" key="1">
    <source>
        <dbReference type="SAM" id="MobiDB-lite"/>
    </source>
</evidence>
<evidence type="ECO:0000313" key="2">
    <source>
        <dbReference type="EMBL" id="GFZ06203.1"/>
    </source>
</evidence>
<sequence>MGTSLKTRAHAPEGGSTRCHAHGEDPRARTRPEEAATRPGRVPRAHTRCPCAEEMRSRACTRQVEAAHAREEGPATCQHTQGGAATRRGEGSRAAHAPRSLALPEVSQHSEFIREEGHIKRDCAKYKAQDQSSETAATTVMAMDENESDVLLAASEDGKFRLGVGFRHCLPLVQDRESVPYICSMQGLEATLKVFKGNKEMLWGKKTEGLYRLEGSVQTGGATIRHGSSGISKKNRQGKQPLHKKHAKQAQGYLEDPDRYKSTGRCFGICAELCAQGRRDRATTTRKVMYFAAHPSGGMQGTLILGGSWTRSCQDGQLEDIGLPSSGLEGRLLSLAYLDESKPTWMSPSPVAKFQALLEFTWSVHVTVKTLEFI</sequence>
<dbReference type="OrthoDB" id="913632at2759"/>
<name>A0A7J0G5Y6_9ERIC</name>
<dbReference type="AlphaFoldDB" id="A0A7J0G5Y6"/>
<dbReference type="EMBL" id="BJWL01000018">
    <property type="protein sequence ID" value="GFZ06203.1"/>
    <property type="molecule type" value="Genomic_DNA"/>
</dbReference>
<proteinExistence type="predicted"/>
<organism evidence="2 3">
    <name type="scientific">Actinidia rufa</name>
    <dbReference type="NCBI Taxonomy" id="165716"/>
    <lineage>
        <taxon>Eukaryota</taxon>
        <taxon>Viridiplantae</taxon>
        <taxon>Streptophyta</taxon>
        <taxon>Embryophyta</taxon>
        <taxon>Tracheophyta</taxon>
        <taxon>Spermatophyta</taxon>
        <taxon>Magnoliopsida</taxon>
        <taxon>eudicotyledons</taxon>
        <taxon>Gunneridae</taxon>
        <taxon>Pentapetalae</taxon>
        <taxon>asterids</taxon>
        <taxon>Ericales</taxon>
        <taxon>Actinidiaceae</taxon>
        <taxon>Actinidia</taxon>
    </lineage>
</organism>
<dbReference type="Proteomes" id="UP000585474">
    <property type="component" value="Unassembled WGS sequence"/>
</dbReference>
<keyword evidence="3" id="KW-1185">Reference proteome</keyword>
<feature type="compositionally biased region" description="Basic and acidic residues" evidence="1">
    <location>
        <begin position="21"/>
        <end position="36"/>
    </location>
</feature>
<evidence type="ECO:0000313" key="3">
    <source>
        <dbReference type="Proteomes" id="UP000585474"/>
    </source>
</evidence>